<keyword evidence="2" id="KW-1185">Reference proteome</keyword>
<evidence type="ECO:0000313" key="2">
    <source>
        <dbReference type="Proteomes" id="UP000593577"/>
    </source>
</evidence>
<evidence type="ECO:0000313" key="1">
    <source>
        <dbReference type="EMBL" id="MBA0701515.1"/>
    </source>
</evidence>
<dbReference type="Proteomes" id="UP000593577">
    <property type="component" value="Unassembled WGS sequence"/>
</dbReference>
<gene>
    <name evidence="1" type="ORF">Goari_022212</name>
</gene>
<proteinExistence type="predicted"/>
<comment type="caution">
    <text evidence="1">The sequence shown here is derived from an EMBL/GenBank/DDBJ whole genome shotgun (WGS) entry which is preliminary data.</text>
</comment>
<dbReference type="EMBL" id="JABFAA010287712">
    <property type="protein sequence ID" value="MBA0701515.1"/>
    <property type="molecule type" value="Genomic_DNA"/>
</dbReference>
<name>A0A7J8YPP8_GOSAI</name>
<dbReference type="AlphaFoldDB" id="A0A7J8YPP8"/>
<reference evidence="1 2" key="1">
    <citation type="journal article" date="2019" name="Genome Biol. Evol.">
        <title>Insights into the evolution of the New World diploid cottons (Gossypium, subgenus Houzingenia) based on genome sequencing.</title>
        <authorList>
            <person name="Grover C.E."/>
            <person name="Arick M.A. 2nd"/>
            <person name="Thrash A."/>
            <person name="Conover J.L."/>
            <person name="Sanders W.S."/>
            <person name="Peterson D.G."/>
            <person name="Frelichowski J.E."/>
            <person name="Scheffler J.A."/>
            <person name="Scheffler B.E."/>
            <person name="Wendel J.F."/>
        </authorList>
    </citation>
    <scope>NUCLEOTIDE SEQUENCE [LARGE SCALE GENOMIC DNA]</scope>
    <source>
        <strain evidence="1">185</strain>
        <tissue evidence="1">Leaf</tissue>
    </source>
</reference>
<accession>A0A7J8YPP8</accession>
<organism evidence="1 2">
    <name type="scientific">Gossypium aridum</name>
    <name type="common">American cotton</name>
    <name type="synonym">Erioxylum aridum</name>
    <dbReference type="NCBI Taxonomy" id="34290"/>
    <lineage>
        <taxon>Eukaryota</taxon>
        <taxon>Viridiplantae</taxon>
        <taxon>Streptophyta</taxon>
        <taxon>Embryophyta</taxon>
        <taxon>Tracheophyta</taxon>
        <taxon>Spermatophyta</taxon>
        <taxon>Magnoliopsida</taxon>
        <taxon>eudicotyledons</taxon>
        <taxon>Gunneridae</taxon>
        <taxon>Pentapetalae</taxon>
        <taxon>rosids</taxon>
        <taxon>malvids</taxon>
        <taxon>Malvales</taxon>
        <taxon>Malvaceae</taxon>
        <taxon>Malvoideae</taxon>
        <taxon>Gossypium</taxon>
    </lineage>
</organism>
<protein>
    <submittedName>
        <fullName evidence="1">Uncharacterized protein</fullName>
    </submittedName>
</protein>
<sequence length="160" mass="18237">MELSVSVKSIWASNGTLKEGLCWKVGRGTQISVGNDNWIPDVGRSKISAIITNSNDFKVADVINQSNRTWKKELIISTFSEDVAEKIIGIPLAEEPHDDFRVWSVEASGEFTVRSSYKLLQSIEDDPRVYTLQDGYKEFYKKLWLLNLPLKIKITIWKIS</sequence>